<sequence length="721" mass="79775">MSALRPPQLLYRQAGQGWICQSCRRRSLEASRRSFTAVARNGARLDRHRLRALPLQKSNHVANIRSFASSSRSHAAPSRKPVLPEGPARTRFAPSPTGHLHIGGLRTALFSYLLAKRTAGQFLLRIEDTDQVLLSSFLSAFRSSKRLVPGAEERLLDDLRWAGVEWDEGPVVGGPHGPYKQSERNDIYQHHARELLDSEAAYRCFCTPQTAGQGTAAYVTSGCYQDCASLPLEQAQEKAEKKDPFTVRLKLPSPHEAKKRVYPDLVYGKITPLKRSPTAVAASASAAAAEGGDSGGIDAADTILVKSDGTPTYHFANVVDDHLMNITHVIRGTEWMASTPLHFDLYHAFGWKPPAFAHVGLLVDENKAKLSKRNSDLALDITSMRNELGVLPQTLVNFLTLLGWSNPTRDDVMDLRELIQNFDLKFTKGNTMVRTEKLWYLQKHHVARLCQGVLHGETGSHETLLAVAKSVASQVTATYPDFEKSLASEYEARSDEARGISKTVQNPTTPNHLEIRNKFLGRPFDGLGDPSSRLNLYCYNLLQADSKAYQNAARYVTRNRYFFHFEPAEVPAVPETYGKEGKTIPRQEIENLTHQFLQFDFARLPSSSSSADPSVEARTALLDGRKPEGRALPWFEIDAIRIHAALDAVAEGDKETKNAMMRFLRLKLAYGLPGPSIGVVMAVLGWRESCRRLGVEAVRGDADDGGVRGWEGVPESVGSGD</sequence>
<dbReference type="GO" id="GO:0006424">
    <property type="term" value="P:glutamyl-tRNA aminoacylation"/>
    <property type="evidence" value="ECO:0007669"/>
    <property type="project" value="InterPro"/>
</dbReference>
<feature type="compositionally biased region" description="Low complexity" evidence="10">
    <location>
        <begin position="67"/>
        <end position="79"/>
    </location>
</feature>
<dbReference type="GO" id="GO:0005739">
    <property type="term" value="C:mitochondrion"/>
    <property type="evidence" value="ECO:0007669"/>
    <property type="project" value="TreeGrafter"/>
</dbReference>
<dbReference type="VEuPathDB" id="FungiDB:BTJ68_06935"/>
<evidence type="ECO:0000313" key="12">
    <source>
        <dbReference type="EMBL" id="RMY89760.1"/>
    </source>
</evidence>
<keyword evidence="3 9" id="KW-0436">Ligase</keyword>
<dbReference type="HAMAP" id="MF_00022">
    <property type="entry name" value="Glu_tRNA_synth_type1"/>
    <property type="match status" value="1"/>
</dbReference>
<keyword evidence="5 9" id="KW-0067">ATP-binding</keyword>
<evidence type="ECO:0000256" key="6">
    <source>
        <dbReference type="ARBA" id="ARBA00022917"/>
    </source>
</evidence>
<feature type="region of interest" description="Disordered" evidence="10">
    <location>
        <begin position="67"/>
        <end position="88"/>
    </location>
</feature>
<evidence type="ECO:0000256" key="4">
    <source>
        <dbReference type="ARBA" id="ARBA00022741"/>
    </source>
</evidence>
<dbReference type="NCBIfam" id="TIGR00464">
    <property type="entry name" value="gltX_bact"/>
    <property type="match status" value="1"/>
</dbReference>
<dbReference type="PANTHER" id="PTHR43311">
    <property type="entry name" value="GLUTAMATE--TRNA LIGASE"/>
    <property type="match status" value="1"/>
</dbReference>
<dbReference type="PRINTS" id="PR00987">
    <property type="entry name" value="TRNASYNTHGLU"/>
</dbReference>
<evidence type="ECO:0000259" key="11">
    <source>
        <dbReference type="Pfam" id="PF00749"/>
    </source>
</evidence>
<reference evidence="12 13" key="1">
    <citation type="journal article" date="2018" name="BMC Genomics">
        <title>Genomic evidence for intraspecific hybridization in a clonal and extremely halotolerant yeast.</title>
        <authorList>
            <person name="Gostincar C."/>
            <person name="Stajich J.E."/>
            <person name="Zupancic J."/>
            <person name="Zalar P."/>
            <person name="Gunde-Cimerman N."/>
        </authorList>
    </citation>
    <scope>NUCLEOTIDE SEQUENCE [LARGE SCALE GENOMIC DNA]</scope>
    <source>
        <strain evidence="12 13">EXF-2788</strain>
    </source>
</reference>
<dbReference type="CDD" id="cd00808">
    <property type="entry name" value="GluRS_core"/>
    <property type="match status" value="1"/>
</dbReference>
<dbReference type="InterPro" id="IPR033910">
    <property type="entry name" value="GluRS_core"/>
</dbReference>
<dbReference type="EMBL" id="QWIR01000060">
    <property type="protein sequence ID" value="RMY89760.1"/>
    <property type="molecule type" value="Genomic_DNA"/>
</dbReference>
<dbReference type="OrthoDB" id="428822at2759"/>
<keyword evidence="7 9" id="KW-0030">Aminoacyl-tRNA synthetase</keyword>
<gene>
    <name evidence="12" type="ORF">D0861_04039</name>
</gene>
<evidence type="ECO:0000256" key="9">
    <source>
        <dbReference type="RuleBase" id="RU363037"/>
    </source>
</evidence>
<dbReference type="GO" id="GO:0000049">
    <property type="term" value="F:tRNA binding"/>
    <property type="evidence" value="ECO:0007669"/>
    <property type="project" value="InterPro"/>
</dbReference>
<organism evidence="12 13">
    <name type="scientific">Hortaea werneckii</name>
    <name type="common">Black yeast</name>
    <name type="synonym">Cladosporium werneckii</name>
    <dbReference type="NCBI Taxonomy" id="91943"/>
    <lineage>
        <taxon>Eukaryota</taxon>
        <taxon>Fungi</taxon>
        <taxon>Dikarya</taxon>
        <taxon>Ascomycota</taxon>
        <taxon>Pezizomycotina</taxon>
        <taxon>Dothideomycetes</taxon>
        <taxon>Dothideomycetidae</taxon>
        <taxon>Mycosphaerellales</taxon>
        <taxon>Teratosphaeriaceae</taxon>
        <taxon>Hortaea</taxon>
    </lineage>
</organism>
<dbReference type="Proteomes" id="UP000268823">
    <property type="component" value="Unassembled WGS sequence"/>
</dbReference>
<protein>
    <recommendedName>
        <fullName evidence="2">glutamate--tRNA ligase</fullName>
        <ecNumber evidence="2">6.1.1.17</ecNumber>
    </recommendedName>
    <alternativeName>
        <fullName evidence="8">Glutamyl-tRNA synthetase</fullName>
    </alternativeName>
</protein>
<comment type="caution">
    <text evidence="12">The sequence shown here is derived from an EMBL/GenBank/DDBJ whole genome shotgun (WGS) entry which is preliminary data.</text>
</comment>
<dbReference type="InterPro" id="IPR020058">
    <property type="entry name" value="Glu/Gln-tRNA-synth_Ib_cat-dom"/>
</dbReference>
<dbReference type="GO" id="GO:0008270">
    <property type="term" value="F:zinc ion binding"/>
    <property type="evidence" value="ECO:0007669"/>
    <property type="project" value="InterPro"/>
</dbReference>
<accession>A0A3M7FLI3</accession>
<evidence type="ECO:0000256" key="2">
    <source>
        <dbReference type="ARBA" id="ARBA00012835"/>
    </source>
</evidence>
<dbReference type="InterPro" id="IPR000924">
    <property type="entry name" value="Glu/Gln-tRNA-synth"/>
</dbReference>
<name>A0A3M7FLI3_HORWE</name>
<comment type="similarity">
    <text evidence="1">Belongs to the class-I aminoacyl-tRNA synthetase family. Glutamate--tRNA ligase type 1 subfamily.</text>
</comment>
<keyword evidence="4 9" id="KW-0547">Nucleotide-binding</keyword>
<dbReference type="PANTHER" id="PTHR43311:SF2">
    <property type="entry name" value="GLUTAMATE--TRNA LIGASE, MITOCHONDRIAL-RELATED"/>
    <property type="match status" value="1"/>
</dbReference>
<dbReference type="InterPro" id="IPR004527">
    <property type="entry name" value="Glu-tRNA-ligase_bac/mito"/>
</dbReference>
<dbReference type="SUPFAM" id="SSF48163">
    <property type="entry name" value="An anticodon-binding domain of class I aminoacyl-tRNA synthetases"/>
    <property type="match status" value="1"/>
</dbReference>
<evidence type="ECO:0000256" key="8">
    <source>
        <dbReference type="ARBA" id="ARBA00030865"/>
    </source>
</evidence>
<dbReference type="InterPro" id="IPR049940">
    <property type="entry name" value="GluQ/Sye"/>
</dbReference>
<dbReference type="GO" id="GO:0004818">
    <property type="term" value="F:glutamate-tRNA ligase activity"/>
    <property type="evidence" value="ECO:0007669"/>
    <property type="project" value="UniProtKB-EC"/>
</dbReference>
<dbReference type="PROSITE" id="PS00178">
    <property type="entry name" value="AA_TRNA_LIGASE_I"/>
    <property type="match status" value="1"/>
</dbReference>
<evidence type="ECO:0000256" key="1">
    <source>
        <dbReference type="ARBA" id="ARBA00007894"/>
    </source>
</evidence>
<evidence type="ECO:0000256" key="5">
    <source>
        <dbReference type="ARBA" id="ARBA00022840"/>
    </source>
</evidence>
<evidence type="ECO:0000313" key="13">
    <source>
        <dbReference type="Proteomes" id="UP000268823"/>
    </source>
</evidence>
<keyword evidence="6 9" id="KW-0648">Protein biosynthesis</keyword>
<dbReference type="InterPro" id="IPR008925">
    <property type="entry name" value="aa_tRNA-synth_I_cd-bd_sf"/>
</dbReference>
<dbReference type="Gene3D" id="3.40.50.620">
    <property type="entry name" value="HUPs"/>
    <property type="match status" value="1"/>
</dbReference>
<dbReference type="SUPFAM" id="SSF52374">
    <property type="entry name" value="Nucleotidylyl transferase"/>
    <property type="match status" value="1"/>
</dbReference>
<dbReference type="EC" id="6.1.1.17" evidence="2"/>
<evidence type="ECO:0000256" key="3">
    <source>
        <dbReference type="ARBA" id="ARBA00022598"/>
    </source>
</evidence>
<dbReference type="InterPro" id="IPR014729">
    <property type="entry name" value="Rossmann-like_a/b/a_fold"/>
</dbReference>
<dbReference type="InterPro" id="IPR001412">
    <property type="entry name" value="aa-tRNA-synth_I_CS"/>
</dbReference>
<proteinExistence type="inferred from homology"/>
<feature type="domain" description="Glutamyl/glutaminyl-tRNA synthetase class Ib catalytic" evidence="11">
    <location>
        <begin position="89"/>
        <end position="439"/>
    </location>
</feature>
<dbReference type="Pfam" id="PF00749">
    <property type="entry name" value="tRNA-synt_1c"/>
    <property type="match status" value="1"/>
</dbReference>
<dbReference type="GO" id="GO:0005524">
    <property type="term" value="F:ATP binding"/>
    <property type="evidence" value="ECO:0007669"/>
    <property type="project" value="UniProtKB-KW"/>
</dbReference>
<dbReference type="AlphaFoldDB" id="A0A3M7FLI3"/>
<evidence type="ECO:0000256" key="10">
    <source>
        <dbReference type="SAM" id="MobiDB-lite"/>
    </source>
</evidence>
<evidence type="ECO:0000256" key="7">
    <source>
        <dbReference type="ARBA" id="ARBA00023146"/>
    </source>
</evidence>